<dbReference type="Pfam" id="PF07589">
    <property type="entry name" value="PEP-CTERM"/>
    <property type="match status" value="1"/>
</dbReference>
<sequence>MPEPGTLALLGLGMAGLGLTRRRK</sequence>
<evidence type="ECO:0000313" key="2">
    <source>
        <dbReference type="EMBL" id="PHQ27578.1"/>
    </source>
</evidence>
<keyword evidence="3" id="KW-1185">Reference proteome</keyword>
<gene>
    <name evidence="2" type="ORF">CLH62_05925</name>
</gene>
<feature type="domain" description="Ice-binding protein C-terminal" evidence="1">
    <location>
        <begin position="2"/>
        <end position="22"/>
    </location>
</feature>
<reference evidence="2 3" key="1">
    <citation type="submission" date="2017-09" db="EMBL/GenBank/DDBJ databases">
        <title>The draft genome sequences of Marinobacter guineae M3B.</title>
        <authorList>
            <person name="Cao J."/>
        </authorList>
    </citation>
    <scope>NUCLEOTIDE SEQUENCE [LARGE SCALE GENOMIC DNA]</scope>
    <source>
        <strain evidence="2 3">M3B</strain>
    </source>
</reference>
<dbReference type="Proteomes" id="UP000229044">
    <property type="component" value="Unassembled WGS sequence"/>
</dbReference>
<evidence type="ECO:0000313" key="3">
    <source>
        <dbReference type="Proteomes" id="UP000229044"/>
    </source>
</evidence>
<protein>
    <recommendedName>
        <fullName evidence="1">Ice-binding protein C-terminal domain-containing protein</fullName>
    </recommendedName>
</protein>
<evidence type="ECO:0000259" key="1">
    <source>
        <dbReference type="Pfam" id="PF07589"/>
    </source>
</evidence>
<accession>A0A2G1VLE4</accession>
<organism evidence="2 3">
    <name type="scientific">Marinobacter guineae</name>
    <dbReference type="NCBI Taxonomy" id="432303"/>
    <lineage>
        <taxon>Bacteria</taxon>
        <taxon>Pseudomonadati</taxon>
        <taxon>Pseudomonadota</taxon>
        <taxon>Gammaproteobacteria</taxon>
        <taxon>Pseudomonadales</taxon>
        <taxon>Marinobacteraceae</taxon>
        <taxon>Marinobacter</taxon>
    </lineage>
</organism>
<dbReference type="NCBIfam" id="TIGR03382">
    <property type="entry name" value="GC_trans_RRR"/>
    <property type="match status" value="1"/>
</dbReference>
<dbReference type="EMBL" id="NTFI01000001">
    <property type="protein sequence ID" value="PHQ27578.1"/>
    <property type="molecule type" value="Genomic_DNA"/>
</dbReference>
<dbReference type="InterPro" id="IPR013424">
    <property type="entry name" value="Ice-binding_C"/>
</dbReference>
<dbReference type="AlphaFoldDB" id="A0A2G1VLE4"/>
<dbReference type="InterPro" id="IPR017756">
    <property type="entry name" value="TM_Gly-Cys-Arg_CS"/>
</dbReference>
<comment type="caution">
    <text evidence="2">The sequence shown here is derived from an EMBL/GenBank/DDBJ whole genome shotgun (WGS) entry which is preliminary data.</text>
</comment>
<name>A0A2G1VLE4_9GAMM</name>
<proteinExistence type="predicted"/>
<dbReference type="NCBIfam" id="TIGR02595">
    <property type="entry name" value="PEP_CTERM"/>
    <property type="match status" value="1"/>
</dbReference>